<dbReference type="EMBL" id="DF841459">
    <property type="protein sequence ID" value="GAT45534.1"/>
    <property type="molecule type" value="Genomic_DNA"/>
</dbReference>
<evidence type="ECO:0000313" key="2">
    <source>
        <dbReference type="Proteomes" id="UP000815677"/>
    </source>
</evidence>
<proteinExistence type="predicted"/>
<dbReference type="Proteomes" id="UP000815677">
    <property type="component" value="Unassembled WGS sequence"/>
</dbReference>
<organism evidence="1 2">
    <name type="scientific">Mycena chlorophos</name>
    <name type="common">Agaric fungus</name>
    <name type="synonym">Agaricus chlorophos</name>
    <dbReference type="NCBI Taxonomy" id="658473"/>
    <lineage>
        <taxon>Eukaryota</taxon>
        <taxon>Fungi</taxon>
        <taxon>Dikarya</taxon>
        <taxon>Basidiomycota</taxon>
        <taxon>Agaricomycotina</taxon>
        <taxon>Agaricomycetes</taxon>
        <taxon>Agaricomycetidae</taxon>
        <taxon>Agaricales</taxon>
        <taxon>Marasmiineae</taxon>
        <taxon>Mycenaceae</taxon>
        <taxon>Mycena</taxon>
    </lineage>
</organism>
<keyword evidence="2" id="KW-1185">Reference proteome</keyword>
<reference evidence="1" key="1">
    <citation type="submission" date="2014-09" db="EMBL/GenBank/DDBJ databases">
        <title>Genome sequence of the luminous mushroom Mycena chlorophos for searching fungal bioluminescence genes.</title>
        <authorList>
            <person name="Tanaka Y."/>
            <person name="Kasuga D."/>
            <person name="Oba Y."/>
            <person name="Hase S."/>
            <person name="Sato K."/>
            <person name="Oba Y."/>
            <person name="Sakakibara Y."/>
        </authorList>
    </citation>
    <scope>NUCLEOTIDE SEQUENCE</scope>
</reference>
<gene>
    <name evidence="1" type="ORF">MCHLO_03105</name>
</gene>
<evidence type="ECO:0000313" key="1">
    <source>
        <dbReference type="EMBL" id="GAT45534.1"/>
    </source>
</evidence>
<name>A0ABQ0L540_MYCCL</name>
<accession>A0ABQ0L540</accession>
<sequence>MSSPCSLSCTVVLQVLASNAETHDELHSHTICDLLVPVSTVQVGGQSEAAPIHSVKIQTLLDALFHTNLTTAPLLLAAIFANPSAHPHLSVSTTRIPIFDSRKASPGFGYRRLGLLSDVTSGASGSVSVRSIDRQDSWTLPEIQLCRLEWLADGLDLGRHFLLILSNDTATSTSGALLSIFDSFDALVVENNSTLFNLPDGINDVDLSLFETALSPFFAFFASPPASGDAAQSTPKNIDAALRKLGIAIEDISPAHLGSSAETRSLWQVYQKISTAEELLKRLGLTDLDTVDDLGDGGAVSSRDVLDYLGWTWEAFQEKKTLFENMRIYGQNSRWNPQIPHDELYHRRWRGLVAMFSPGGYCDGRTAPRACPQASSSEKVAAELSESSFVNGGVVVAVQTDNAIGYEAVSERFAQVEGKPYKSDYARASGIAVVEPAYPTLVRPVPDTESA</sequence>
<protein>
    <submittedName>
        <fullName evidence="1">Uncharacterized protein</fullName>
    </submittedName>
</protein>